<dbReference type="OrthoDB" id="9998109at2759"/>
<dbReference type="Proteomes" id="UP000663823">
    <property type="component" value="Unassembled WGS sequence"/>
</dbReference>
<dbReference type="Proteomes" id="UP000663836">
    <property type="component" value="Unassembled WGS sequence"/>
</dbReference>
<evidence type="ECO:0000313" key="2">
    <source>
        <dbReference type="EMBL" id="CAF0765204.1"/>
    </source>
</evidence>
<sequence length="89" mass="10587">MTKFRRRHRVGKSENDRVYLVENNNDNSNNRHEYSKIRRIAWKLAKGTWRALKIGFQTAITTQSFCIVVEPNTVATTIVEYQMRNTERQ</sequence>
<comment type="caution">
    <text evidence="7">The sequence shown here is derived from an EMBL/GenBank/DDBJ whole genome shotgun (WGS) entry which is preliminary data.</text>
</comment>
<dbReference type="EMBL" id="CAJOAX010000002">
    <property type="protein sequence ID" value="CAF3473089.1"/>
    <property type="molecule type" value="Genomic_DNA"/>
</dbReference>
<dbReference type="Proteomes" id="UP000663874">
    <property type="component" value="Unassembled WGS sequence"/>
</dbReference>
<dbReference type="Proteomes" id="UP000663864">
    <property type="component" value="Unassembled WGS sequence"/>
</dbReference>
<dbReference type="EMBL" id="CAJNOO010000025">
    <property type="protein sequence ID" value="CAF0752134.1"/>
    <property type="molecule type" value="Genomic_DNA"/>
</dbReference>
<dbReference type="EMBL" id="CAJOBD010000568">
    <property type="protein sequence ID" value="CAF3689835.1"/>
    <property type="molecule type" value="Genomic_DNA"/>
</dbReference>
<protein>
    <submittedName>
        <fullName evidence="7">Uncharacterized protein</fullName>
    </submittedName>
</protein>
<dbReference type="Proteomes" id="UP000663854">
    <property type="component" value="Unassembled WGS sequence"/>
</dbReference>
<evidence type="ECO:0000313" key="11">
    <source>
        <dbReference type="Proteomes" id="UP000663870"/>
    </source>
</evidence>
<dbReference type="EMBL" id="CAJOBE010001087">
    <property type="protein sequence ID" value="CAF3713238.1"/>
    <property type="molecule type" value="Genomic_DNA"/>
</dbReference>
<proteinExistence type="predicted"/>
<dbReference type="EMBL" id="CAJNOL010002807">
    <property type="protein sequence ID" value="CAF1530544.1"/>
    <property type="molecule type" value="Genomic_DNA"/>
</dbReference>
<dbReference type="AlphaFoldDB" id="A0A818FDK0"/>
<dbReference type="Proteomes" id="UP000663882">
    <property type="component" value="Unassembled WGS sequence"/>
</dbReference>
<evidence type="ECO:0000313" key="9">
    <source>
        <dbReference type="EMBL" id="CAF3713238.1"/>
    </source>
</evidence>
<evidence type="ECO:0000313" key="4">
    <source>
        <dbReference type="EMBL" id="CAF1279340.1"/>
    </source>
</evidence>
<name>A0A818FDK0_9BILA</name>
<evidence type="ECO:0000313" key="3">
    <source>
        <dbReference type="EMBL" id="CAF0771252.1"/>
    </source>
</evidence>
<keyword evidence="11" id="KW-1185">Reference proteome</keyword>
<evidence type="ECO:0000313" key="1">
    <source>
        <dbReference type="EMBL" id="CAF0752134.1"/>
    </source>
</evidence>
<dbReference type="EMBL" id="CAJNOU010002003">
    <property type="protein sequence ID" value="CAF1279340.1"/>
    <property type="molecule type" value="Genomic_DNA"/>
</dbReference>
<dbReference type="Proteomes" id="UP000663870">
    <property type="component" value="Unassembled WGS sequence"/>
</dbReference>
<evidence type="ECO:0000313" key="7">
    <source>
        <dbReference type="EMBL" id="CAF3473089.1"/>
    </source>
</evidence>
<evidence type="ECO:0000313" key="5">
    <source>
        <dbReference type="EMBL" id="CAF1530544.1"/>
    </source>
</evidence>
<gene>
    <name evidence="9" type="ORF">FNK824_LOCUS9968</name>
    <name evidence="8" type="ORF">JBS370_LOCUS8773</name>
    <name evidence="5" type="ORF">JXQ802_LOCUS42203</name>
    <name evidence="6" type="ORF">JXQ802_LOCUS42237</name>
    <name evidence="7" type="ORF">OTI717_LOCUS60</name>
    <name evidence="2" type="ORF">PYM288_LOCUS2809</name>
    <name evidence="1" type="ORF">RFH988_LOCUS1358</name>
    <name evidence="4" type="ORF">SEV965_LOCUS25172</name>
    <name evidence="3" type="ORF">ZHD862_LOCUS869</name>
</gene>
<accession>A0A818FDK0</accession>
<evidence type="ECO:0000313" key="6">
    <source>
        <dbReference type="EMBL" id="CAF1530974.1"/>
    </source>
</evidence>
<dbReference type="EMBL" id="CAJNOT010000013">
    <property type="protein sequence ID" value="CAF0771252.1"/>
    <property type="molecule type" value="Genomic_DNA"/>
</dbReference>
<dbReference type="EMBL" id="CAJNOH010000019">
    <property type="protein sequence ID" value="CAF0765204.1"/>
    <property type="molecule type" value="Genomic_DNA"/>
</dbReference>
<reference evidence="7" key="1">
    <citation type="submission" date="2021-02" db="EMBL/GenBank/DDBJ databases">
        <authorList>
            <person name="Nowell W R."/>
        </authorList>
    </citation>
    <scope>NUCLEOTIDE SEQUENCE</scope>
</reference>
<dbReference type="EMBL" id="CAJNOL010002812">
    <property type="protein sequence ID" value="CAF1530974.1"/>
    <property type="molecule type" value="Genomic_DNA"/>
</dbReference>
<evidence type="ECO:0000313" key="8">
    <source>
        <dbReference type="EMBL" id="CAF3689835.1"/>
    </source>
</evidence>
<evidence type="ECO:0000313" key="10">
    <source>
        <dbReference type="Proteomes" id="UP000663823"/>
    </source>
</evidence>
<organism evidence="7 10">
    <name type="scientific">Rotaria sordida</name>
    <dbReference type="NCBI Taxonomy" id="392033"/>
    <lineage>
        <taxon>Eukaryota</taxon>
        <taxon>Metazoa</taxon>
        <taxon>Spiralia</taxon>
        <taxon>Gnathifera</taxon>
        <taxon>Rotifera</taxon>
        <taxon>Eurotatoria</taxon>
        <taxon>Bdelloidea</taxon>
        <taxon>Philodinida</taxon>
        <taxon>Philodinidae</taxon>
        <taxon>Rotaria</taxon>
    </lineage>
</organism>
<dbReference type="Proteomes" id="UP000663889">
    <property type="component" value="Unassembled WGS sequence"/>
</dbReference>